<evidence type="ECO:0000313" key="2">
    <source>
        <dbReference type="Proteomes" id="UP000267430"/>
    </source>
</evidence>
<evidence type="ECO:0000313" key="1">
    <source>
        <dbReference type="EMBL" id="RUQ31448.1"/>
    </source>
</evidence>
<dbReference type="Proteomes" id="UP000267430">
    <property type="component" value="Unassembled WGS sequence"/>
</dbReference>
<dbReference type="OrthoDB" id="1858867at2"/>
<dbReference type="EMBL" id="RYZZ01000005">
    <property type="protein sequence ID" value="RUQ31448.1"/>
    <property type="molecule type" value="Genomic_DNA"/>
</dbReference>
<name>A0A433HT03_9BACI</name>
<dbReference type="RefSeq" id="WP_126863471.1">
    <property type="nucleotide sequence ID" value="NZ_JAUSTX010000004.1"/>
</dbReference>
<dbReference type="Gene3D" id="2.130.10.10">
    <property type="entry name" value="YVTN repeat-like/Quinoprotein amine dehydrogenase"/>
    <property type="match status" value="1"/>
</dbReference>
<organism evidence="1 2">
    <name type="scientific">Peribacillus cavernae</name>
    <dbReference type="NCBI Taxonomy" id="1674310"/>
    <lineage>
        <taxon>Bacteria</taxon>
        <taxon>Bacillati</taxon>
        <taxon>Bacillota</taxon>
        <taxon>Bacilli</taxon>
        <taxon>Bacillales</taxon>
        <taxon>Bacillaceae</taxon>
        <taxon>Peribacillus</taxon>
    </lineage>
</organism>
<dbReference type="SUPFAM" id="SSF63829">
    <property type="entry name" value="Calcium-dependent phosphotriesterase"/>
    <property type="match status" value="1"/>
</dbReference>
<accession>A0A433HT03</accession>
<comment type="caution">
    <text evidence="1">The sequence shown here is derived from an EMBL/GenBank/DDBJ whole genome shotgun (WGS) entry which is preliminary data.</text>
</comment>
<protein>
    <submittedName>
        <fullName evidence="1">Uncharacterized protein</fullName>
    </submittedName>
</protein>
<keyword evidence="2" id="KW-1185">Reference proteome</keyword>
<gene>
    <name evidence="1" type="ORF">ELQ35_03620</name>
</gene>
<sequence length="369" mass="42312">MMTNKNHITILISTTFIIMLLILLPGQKSAEARVIETPFYTNSKWLNEPVIYTDPSGNVYANESGDLEAISWAGKKKWRYATPYREISNVTFDKAGNIYADSWYFIHSITNTGKVRWVYNHHREGISKPIITNAGNVLFSETGNGNDPDPDNWYSDYKTVTLNSTTGKKISETAKINQIEGKDNNYYKLDNGKIESTTKAGKIRWTYPGKFSEITQGRGNNLLLREENINKRHYFRIVNIGYDGKVIGKTPEMYGIEVNTFLTVGAGTFFINNQENKMITSYFNNGKKKWHKGYSPGYMEGLLTVQNNQLYLREQRQDHKYYKYKKLSLIDSYGKTKWSYSGNNVTLPVADSKGNVYVGRDITKIFKVK</sequence>
<dbReference type="InterPro" id="IPR015943">
    <property type="entry name" value="WD40/YVTN_repeat-like_dom_sf"/>
</dbReference>
<dbReference type="AlphaFoldDB" id="A0A433HT03"/>
<reference evidence="1 2" key="1">
    <citation type="submission" date="2018-12" db="EMBL/GenBank/DDBJ databases">
        <title>Bacillus chawlae sp. nov., Bacillus glennii sp. nov., and Bacillus saganii sp. nov. Isolated from the Vehicle Assembly Building at Kennedy Space Center where the Viking Spacecraft were Assembled.</title>
        <authorList>
            <person name="Seuylemezian A."/>
            <person name="Vaishampayan P."/>
        </authorList>
    </citation>
    <scope>NUCLEOTIDE SEQUENCE [LARGE SCALE GENOMIC DNA]</scope>
    <source>
        <strain evidence="1 2">L5</strain>
    </source>
</reference>
<proteinExistence type="predicted"/>